<comment type="caution">
    <text evidence="8">The sequence shown here is derived from an EMBL/GenBank/DDBJ whole genome shotgun (WGS) entry which is preliminary data.</text>
</comment>
<gene>
    <name evidence="8" type="ORF">KB213_09265</name>
</gene>
<evidence type="ECO:0000256" key="5">
    <source>
        <dbReference type="ARBA" id="ARBA00023136"/>
    </source>
</evidence>
<accession>A0ABS5E8K5</accession>
<dbReference type="Pfam" id="PF00448">
    <property type="entry name" value="SRP54"/>
    <property type="match status" value="1"/>
</dbReference>
<keyword evidence="9" id="KW-1185">Reference proteome</keyword>
<proteinExistence type="inferred from homology"/>
<dbReference type="EMBL" id="JAGRQH010000006">
    <property type="protein sequence ID" value="MBR0560238.1"/>
    <property type="molecule type" value="Genomic_DNA"/>
</dbReference>
<evidence type="ECO:0000256" key="6">
    <source>
        <dbReference type="SAM" id="MobiDB-lite"/>
    </source>
</evidence>
<evidence type="ECO:0000256" key="3">
    <source>
        <dbReference type="ARBA" id="ARBA00022741"/>
    </source>
</evidence>
<sequence>MRVKLIREASMPAAMSVVRREFGEDALILGTRSLRGGGVEVTVARDDVEDEPAPLRPVAVEAQSFDAEDDVFTGVSLQKWHGFTMPGLEEAETPEQEVMILGHQVRMGTLDLARGAPPLVVCGVPGSGKTLAVTRLATRMVLAGRDPLVVTMDTERSGAFEQLSACMDILGVELRAVETPDALKTLHAREGQRRMMLVDTFGVSPWDAALMSRLVQIKKAVHADLAVVHPAGGHVDETCDTLAAFQRIGANNLIVSKTDCTRRMGDVVQASLQGLSMVEVSSGRGVIDGLRPVTPKILRDVLLDMQRRAPAAGRKMNMMKPKSRESLMVQPHTGRAEGLRVGRSVVPKNAEILARHMLAQGRV</sequence>
<dbReference type="Proteomes" id="UP000677812">
    <property type="component" value="Unassembled WGS sequence"/>
</dbReference>
<dbReference type="Gene3D" id="3.40.50.300">
    <property type="entry name" value="P-loop containing nucleotide triphosphate hydrolases"/>
    <property type="match status" value="1"/>
</dbReference>
<comment type="similarity">
    <text evidence="2">Belongs to the GTP-binding SRP family.</text>
</comment>
<keyword evidence="5" id="KW-0472">Membrane</keyword>
<dbReference type="InterPro" id="IPR027417">
    <property type="entry name" value="P-loop_NTPase"/>
</dbReference>
<protein>
    <recommendedName>
        <fullName evidence="7">SRP54-type proteins GTP-binding domain-containing protein</fullName>
    </recommendedName>
</protein>
<dbReference type="SMART" id="SM00962">
    <property type="entry name" value="SRP54"/>
    <property type="match status" value="1"/>
</dbReference>
<evidence type="ECO:0000259" key="7">
    <source>
        <dbReference type="SMART" id="SM00962"/>
    </source>
</evidence>
<evidence type="ECO:0000256" key="2">
    <source>
        <dbReference type="ARBA" id="ARBA00008531"/>
    </source>
</evidence>
<dbReference type="PANTHER" id="PTHR43134:SF1">
    <property type="entry name" value="SIGNAL RECOGNITION PARTICLE RECEPTOR SUBUNIT ALPHA"/>
    <property type="match status" value="1"/>
</dbReference>
<name>A0ABS5E8K5_9PROT</name>
<reference evidence="8 9" key="1">
    <citation type="submission" date="2021-04" db="EMBL/GenBank/DDBJ databases">
        <title>The complete genome sequence of Neokomagataea sp. TBRC 2177.</title>
        <authorList>
            <person name="Charoenyingcharoen P."/>
            <person name="Yukphan P."/>
        </authorList>
    </citation>
    <scope>NUCLEOTIDE SEQUENCE [LARGE SCALE GENOMIC DNA]</scope>
    <source>
        <strain evidence="8 9">TBRC 2177</strain>
    </source>
</reference>
<evidence type="ECO:0000313" key="9">
    <source>
        <dbReference type="Proteomes" id="UP000677812"/>
    </source>
</evidence>
<evidence type="ECO:0000313" key="8">
    <source>
        <dbReference type="EMBL" id="MBR0560238.1"/>
    </source>
</evidence>
<feature type="domain" description="SRP54-type proteins GTP-binding" evidence="7">
    <location>
        <begin position="116"/>
        <end position="304"/>
    </location>
</feature>
<keyword evidence="4" id="KW-0342">GTP-binding</keyword>
<organism evidence="8 9">
    <name type="scientific">Neokomagataea anthophila</name>
    <dbReference type="NCBI Taxonomy" id="2826925"/>
    <lineage>
        <taxon>Bacteria</taxon>
        <taxon>Pseudomonadati</taxon>
        <taxon>Pseudomonadota</taxon>
        <taxon>Alphaproteobacteria</taxon>
        <taxon>Acetobacterales</taxon>
        <taxon>Acetobacteraceae</taxon>
        <taxon>Neokomagataea</taxon>
    </lineage>
</organism>
<dbReference type="InterPro" id="IPR000897">
    <property type="entry name" value="SRP54_GTPase_dom"/>
</dbReference>
<keyword evidence="3" id="KW-0547">Nucleotide-binding</keyword>
<comment type="subcellular location">
    <subcellularLocation>
        <location evidence="1">Cell membrane</location>
        <topology evidence="1">Peripheral membrane protein</topology>
        <orientation evidence="1">Cytoplasmic side</orientation>
    </subcellularLocation>
</comment>
<feature type="region of interest" description="Disordered" evidence="6">
    <location>
        <begin position="311"/>
        <end position="331"/>
    </location>
</feature>
<evidence type="ECO:0000256" key="1">
    <source>
        <dbReference type="ARBA" id="ARBA00004413"/>
    </source>
</evidence>
<dbReference type="RefSeq" id="WP_211682447.1">
    <property type="nucleotide sequence ID" value="NZ_JAGRQH010000006.1"/>
</dbReference>
<dbReference type="PANTHER" id="PTHR43134">
    <property type="entry name" value="SIGNAL RECOGNITION PARTICLE RECEPTOR SUBUNIT ALPHA"/>
    <property type="match status" value="1"/>
</dbReference>
<dbReference type="SUPFAM" id="SSF52540">
    <property type="entry name" value="P-loop containing nucleoside triphosphate hydrolases"/>
    <property type="match status" value="1"/>
</dbReference>
<evidence type="ECO:0000256" key="4">
    <source>
        <dbReference type="ARBA" id="ARBA00023134"/>
    </source>
</evidence>